<organism evidence="1">
    <name type="scientific">Mammaliicoccus sciuri</name>
    <name type="common">Staphylococcus sciuri</name>
    <dbReference type="NCBI Taxonomy" id="1296"/>
    <lineage>
        <taxon>Bacteria</taxon>
        <taxon>Bacillati</taxon>
        <taxon>Bacillota</taxon>
        <taxon>Bacilli</taxon>
        <taxon>Bacillales</taxon>
        <taxon>Staphylococcaceae</taxon>
        <taxon>Mammaliicoccus</taxon>
    </lineage>
</organism>
<proteinExistence type="predicted"/>
<accession>A0A1C9LUM5</accession>
<sequence>MKIVKQRSTASGTVAAFPVPGVDVAADIGIILEVIGKINKKFGFFIEEIDELDGDEKQKFVVLITSVSSDFAGKVIMKELVTNALKKVDVKVTTKQVAKYILFSGAVIEGTISYGTMYTLGKRHIEDCFEICERILKEQNKW</sequence>
<reference evidence="1" key="1">
    <citation type="submission" date="2016-06" db="EMBL/GenBank/DDBJ databases">
        <title>Presence of the optrA gene in methicillin-resistant Staphylococcus sciuri of porcine origin.</title>
        <authorList>
            <person name="Fan R."/>
            <person name="Li D."/>
            <person name="Wang Y."/>
            <person name="He T."/>
            <person name="Schwarz S."/>
            <person name="Wu C."/>
        </authorList>
    </citation>
    <scope>NUCLEOTIDE SEQUENCE</scope>
    <source>
        <strain evidence="1">S031-25</strain>
    </source>
</reference>
<dbReference type="EMBL" id="KX447569">
    <property type="protein sequence ID" value="AOQ25904.1"/>
    <property type="molecule type" value="Genomic_DNA"/>
</dbReference>
<evidence type="ECO:0000313" key="1">
    <source>
        <dbReference type="EMBL" id="AOQ25904.1"/>
    </source>
</evidence>
<dbReference type="AlphaFoldDB" id="A0A1C9LUM5"/>
<protein>
    <submittedName>
        <fullName evidence="1">Uncharacterized protein</fullName>
    </submittedName>
</protein>
<name>A0A1C9LUM5_MAMSC</name>